<reference evidence="10" key="1">
    <citation type="submission" date="2020-12" db="EMBL/GenBank/DDBJ databases">
        <title>Geomonas sp. Red875, isolated from river sediment.</title>
        <authorList>
            <person name="Xu Z."/>
            <person name="Zhang Z."/>
            <person name="Masuda Y."/>
            <person name="Itoh H."/>
            <person name="Senoo K."/>
        </authorList>
    </citation>
    <scope>NUCLEOTIDE SEQUENCE</scope>
    <source>
        <strain evidence="10">Red875</strain>
    </source>
</reference>
<comment type="caution">
    <text evidence="10">The sequence shown here is derived from an EMBL/GenBank/DDBJ whole genome shotgun (WGS) entry which is preliminary data.</text>
</comment>
<accession>A0A8J7M2M4</accession>
<evidence type="ECO:0000256" key="6">
    <source>
        <dbReference type="PROSITE-ProRule" id="PRU00169"/>
    </source>
</evidence>
<dbReference type="GO" id="GO:0005829">
    <property type="term" value="C:cytosol"/>
    <property type="evidence" value="ECO:0007669"/>
    <property type="project" value="TreeGrafter"/>
</dbReference>
<protein>
    <submittedName>
        <fullName evidence="10">Heavy metal response regulator transcription factor</fullName>
    </submittedName>
</protein>
<keyword evidence="3" id="KW-0805">Transcription regulation</keyword>
<evidence type="ECO:0000256" key="2">
    <source>
        <dbReference type="ARBA" id="ARBA00023012"/>
    </source>
</evidence>
<evidence type="ECO:0000259" key="9">
    <source>
        <dbReference type="PROSITE" id="PS51755"/>
    </source>
</evidence>
<evidence type="ECO:0000256" key="1">
    <source>
        <dbReference type="ARBA" id="ARBA00022553"/>
    </source>
</evidence>
<dbReference type="GO" id="GO:0006355">
    <property type="term" value="P:regulation of DNA-templated transcription"/>
    <property type="evidence" value="ECO:0007669"/>
    <property type="project" value="InterPro"/>
</dbReference>
<keyword evidence="5" id="KW-0804">Transcription</keyword>
<sequence length="225" mass="25744">MLILIVEDEVKTAAFIKKGLSEYGILSDVAYDGEEGLQRALTGKYDFLILDILLPNRDGWSIISELRRRRIDVPVIMLTALDAVPSRVRGLESGVDDYMVKPFAFSELYARIQTISRRGPTLKQEVLRVADLELDLEGRRATRAGKRLDLTPKEFALLTLLVRRSGEVIPRTRIVERIWDMDVDSNANILDVHMRRLRAKVDDPFEVKLIHTVRGVGYVLEERQE</sequence>
<dbReference type="SMART" id="SM00448">
    <property type="entry name" value="REC"/>
    <property type="match status" value="1"/>
</dbReference>
<dbReference type="GO" id="GO:0000156">
    <property type="term" value="F:phosphorelay response regulator activity"/>
    <property type="evidence" value="ECO:0007669"/>
    <property type="project" value="TreeGrafter"/>
</dbReference>
<dbReference type="GO" id="GO:0032993">
    <property type="term" value="C:protein-DNA complex"/>
    <property type="evidence" value="ECO:0007669"/>
    <property type="project" value="TreeGrafter"/>
</dbReference>
<proteinExistence type="predicted"/>
<dbReference type="NCBIfam" id="TIGR01387">
    <property type="entry name" value="cztR_silR_copR"/>
    <property type="match status" value="1"/>
</dbReference>
<evidence type="ECO:0000256" key="3">
    <source>
        <dbReference type="ARBA" id="ARBA00023015"/>
    </source>
</evidence>
<dbReference type="Pfam" id="PF00072">
    <property type="entry name" value="Response_reg"/>
    <property type="match status" value="1"/>
</dbReference>
<feature type="modified residue" description="4-aspartylphosphate" evidence="6">
    <location>
        <position position="51"/>
    </location>
</feature>
<keyword evidence="2" id="KW-0902">Two-component regulatory system</keyword>
<evidence type="ECO:0000259" key="8">
    <source>
        <dbReference type="PROSITE" id="PS50110"/>
    </source>
</evidence>
<gene>
    <name evidence="10" type="ORF">JFN93_21400</name>
</gene>
<dbReference type="PANTHER" id="PTHR48111">
    <property type="entry name" value="REGULATOR OF RPOS"/>
    <property type="match status" value="1"/>
</dbReference>
<feature type="DNA-binding region" description="OmpR/PhoB-type" evidence="7">
    <location>
        <begin position="124"/>
        <end position="222"/>
    </location>
</feature>
<dbReference type="CDD" id="cd00383">
    <property type="entry name" value="trans_reg_C"/>
    <property type="match status" value="1"/>
</dbReference>
<evidence type="ECO:0000256" key="7">
    <source>
        <dbReference type="PROSITE-ProRule" id="PRU01091"/>
    </source>
</evidence>
<dbReference type="SMART" id="SM00862">
    <property type="entry name" value="Trans_reg_C"/>
    <property type="match status" value="1"/>
</dbReference>
<dbReference type="InterPro" id="IPR011006">
    <property type="entry name" value="CheY-like_superfamily"/>
</dbReference>
<keyword evidence="4 7" id="KW-0238">DNA-binding</keyword>
<dbReference type="AlphaFoldDB" id="A0A8J7M2M4"/>
<dbReference type="InterPro" id="IPR039420">
    <property type="entry name" value="WalR-like"/>
</dbReference>
<dbReference type="Gene3D" id="1.10.10.10">
    <property type="entry name" value="Winged helix-like DNA-binding domain superfamily/Winged helix DNA-binding domain"/>
    <property type="match status" value="1"/>
</dbReference>
<dbReference type="Pfam" id="PF00486">
    <property type="entry name" value="Trans_reg_C"/>
    <property type="match status" value="1"/>
</dbReference>
<organism evidence="10 11">
    <name type="scientific">Geomesophilobacter sediminis</name>
    <dbReference type="NCBI Taxonomy" id="2798584"/>
    <lineage>
        <taxon>Bacteria</taxon>
        <taxon>Pseudomonadati</taxon>
        <taxon>Thermodesulfobacteriota</taxon>
        <taxon>Desulfuromonadia</taxon>
        <taxon>Geobacterales</taxon>
        <taxon>Geobacteraceae</taxon>
        <taxon>Geomesophilobacter</taxon>
    </lineage>
</organism>
<name>A0A8J7M2M4_9BACT</name>
<dbReference type="PANTHER" id="PTHR48111:SF76">
    <property type="entry name" value="TWO-COMPONENT RESPONSE REGULATOR"/>
    <property type="match status" value="1"/>
</dbReference>
<feature type="domain" description="OmpR/PhoB-type" evidence="9">
    <location>
        <begin position="124"/>
        <end position="222"/>
    </location>
</feature>
<dbReference type="InterPro" id="IPR001789">
    <property type="entry name" value="Sig_transdc_resp-reg_receiver"/>
</dbReference>
<dbReference type="PROSITE" id="PS50110">
    <property type="entry name" value="RESPONSE_REGULATORY"/>
    <property type="match status" value="1"/>
</dbReference>
<dbReference type="PROSITE" id="PS51755">
    <property type="entry name" value="OMPR_PHOB"/>
    <property type="match status" value="1"/>
</dbReference>
<dbReference type="Proteomes" id="UP000636888">
    <property type="component" value="Unassembled WGS sequence"/>
</dbReference>
<dbReference type="FunFam" id="1.10.10.10:FF:000005">
    <property type="entry name" value="Two-component system response regulator"/>
    <property type="match status" value="1"/>
</dbReference>
<keyword evidence="1 6" id="KW-0597">Phosphoprotein</keyword>
<dbReference type="EMBL" id="JAEMHM010000022">
    <property type="protein sequence ID" value="MBJ6727276.1"/>
    <property type="molecule type" value="Genomic_DNA"/>
</dbReference>
<evidence type="ECO:0000256" key="4">
    <source>
        <dbReference type="ARBA" id="ARBA00023125"/>
    </source>
</evidence>
<dbReference type="InterPro" id="IPR001867">
    <property type="entry name" value="OmpR/PhoB-type_DNA-bd"/>
</dbReference>
<evidence type="ECO:0000313" key="11">
    <source>
        <dbReference type="Proteomes" id="UP000636888"/>
    </source>
</evidence>
<evidence type="ECO:0000313" key="10">
    <source>
        <dbReference type="EMBL" id="MBJ6727276.1"/>
    </source>
</evidence>
<feature type="domain" description="Response regulatory" evidence="8">
    <location>
        <begin position="2"/>
        <end position="116"/>
    </location>
</feature>
<dbReference type="InterPro" id="IPR006291">
    <property type="entry name" value="CusR-like"/>
</dbReference>
<dbReference type="Gene3D" id="3.40.50.2300">
    <property type="match status" value="1"/>
</dbReference>
<dbReference type="CDD" id="cd19935">
    <property type="entry name" value="REC_OmpR_CusR-like"/>
    <property type="match status" value="1"/>
</dbReference>
<evidence type="ECO:0000256" key="5">
    <source>
        <dbReference type="ARBA" id="ARBA00023163"/>
    </source>
</evidence>
<dbReference type="InterPro" id="IPR036388">
    <property type="entry name" value="WH-like_DNA-bd_sf"/>
</dbReference>
<dbReference type="GO" id="GO:0000976">
    <property type="term" value="F:transcription cis-regulatory region binding"/>
    <property type="evidence" value="ECO:0007669"/>
    <property type="project" value="TreeGrafter"/>
</dbReference>
<dbReference type="Gene3D" id="6.10.250.690">
    <property type="match status" value="1"/>
</dbReference>
<keyword evidence="11" id="KW-1185">Reference proteome</keyword>
<dbReference type="SUPFAM" id="SSF52172">
    <property type="entry name" value="CheY-like"/>
    <property type="match status" value="1"/>
</dbReference>
<dbReference type="RefSeq" id="WP_199386193.1">
    <property type="nucleotide sequence ID" value="NZ_JAEMHM010000022.1"/>
</dbReference>